<reference evidence="2 3" key="1">
    <citation type="submission" date="2020-08" db="EMBL/GenBank/DDBJ databases">
        <title>Genomic Encyclopedia of Type Strains, Phase IV (KMG-IV): sequencing the most valuable type-strain genomes for metagenomic binning, comparative biology and taxonomic classification.</title>
        <authorList>
            <person name="Goeker M."/>
        </authorList>
    </citation>
    <scope>NUCLEOTIDE SEQUENCE [LARGE SCALE GENOMIC DNA]</scope>
    <source>
        <strain evidence="2 3">DSM 11805</strain>
    </source>
</reference>
<proteinExistence type="predicted"/>
<protein>
    <submittedName>
        <fullName evidence="2">Spore cortex biosynthesis protein YabQ</fullName>
    </submittedName>
</protein>
<keyword evidence="1" id="KW-0812">Transmembrane</keyword>
<organism evidence="2 3">
    <name type="scientific">Gracilibacillus halotolerans</name>
    <dbReference type="NCBI Taxonomy" id="74386"/>
    <lineage>
        <taxon>Bacteria</taxon>
        <taxon>Bacillati</taxon>
        <taxon>Bacillota</taxon>
        <taxon>Bacilli</taxon>
        <taxon>Bacillales</taxon>
        <taxon>Bacillaceae</taxon>
        <taxon>Gracilibacillus</taxon>
    </lineage>
</organism>
<gene>
    <name evidence="2" type="ORF">GGQ92_002790</name>
</gene>
<keyword evidence="1" id="KW-1133">Transmembrane helix</keyword>
<dbReference type="Proteomes" id="UP000572212">
    <property type="component" value="Unassembled WGS sequence"/>
</dbReference>
<dbReference type="RefSeq" id="WP_184250138.1">
    <property type="nucleotide sequence ID" value="NZ_BAAACU010000061.1"/>
</dbReference>
<comment type="caution">
    <text evidence="2">The sequence shown here is derived from an EMBL/GenBank/DDBJ whole genome shotgun (WGS) entry which is preliminary data.</text>
</comment>
<accession>A0A841RMF9</accession>
<keyword evidence="1" id="KW-0472">Membrane</keyword>
<keyword evidence="3" id="KW-1185">Reference proteome</keyword>
<dbReference type="AlphaFoldDB" id="A0A841RMF9"/>
<dbReference type="NCBIfam" id="TIGR02893">
    <property type="entry name" value="spore_yabQ"/>
    <property type="match status" value="1"/>
</dbReference>
<sequence length="185" mass="22059">MTLSTQFLTILSMVGTGVFLGTSHETLRRFERLWLSVGLFRYTVEILFWLTQAIIAYLVLFLVNEGVIRIYVLLALLLGYAMYQSLFAWWYKRVLDRVIDIGSRVIRLLLKTVQLIVIKPIIGIVLFVWFCVRKIVQLIMLVIRILLWPIMMIITLFYRLLPKQVKHFVQSFYHFIQRIWKKDET</sequence>
<name>A0A841RMF9_9BACI</name>
<feature type="transmembrane region" description="Helical" evidence="1">
    <location>
        <begin position="39"/>
        <end position="62"/>
    </location>
</feature>
<evidence type="ECO:0000313" key="3">
    <source>
        <dbReference type="Proteomes" id="UP000572212"/>
    </source>
</evidence>
<evidence type="ECO:0000313" key="2">
    <source>
        <dbReference type="EMBL" id="MBB6513971.1"/>
    </source>
</evidence>
<feature type="transmembrane region" description="Helical" evidence="1">
    <location>
        <begin position="112"/>
        <end position="130"/>
    </location>
</feature>
<feature type="transmembrane region" description="Helical" evidence="1">
    <location>
        <begin position="136"/>
        <end position="158"/>
    </location>
</feature>
<feature type="transmembrane region" description="Helical" evidence="1">
    <location>
        <begin position="68"/>
        <end position="91"/>
    </location>
</feature>
<feature type="transmembrane region" description="Helical" evidence="1">
    <location>
        <begin position="6"/>
        <end position="27"/>
    </location>
</feature>
<dbReference type="InterPro" id="IPR019074">
    <property type="entry name" value="YabQ"/>
</dbReference>
<dbReference type="EMBL" id="JACHON010000019">
    <property type="protein sequence ID" value="MBB6513971.1"/>
    <property type="molecule type" value="Genomic_DNA"/>
</dbReference>
<evidence type="ECO:0000256" key="1">
    <source>
        <dbReference type="SAM" id="Phobius"/>
    </source>
</evidence>
<dbReference type="Pfam" id="PF09578">
    <property type="entry name" value="Spore_YabQ"/>
    <property type="match status" value="1"/>
</dbReference>